<dbReference type="InterPro" id="IPR006252">
    <property type="entry name" value="Malate_synthA"/>
</dbReference>
<dbReference type="InterPro" id="IPR048356">
    <property type="entry name" value="MS_N"/>
</dbReference>
<dbReference type="InterPro" id="IPR011076">
    <property type="entry name" value="Malate_synth_sf"/>
</dbReference>
<name>A0ABZ1BY00_9FIRM</name>
<accession>A0ABZ1BY00</accession>
<dbReference type="CDD" id="cd00727">
    <property type="entry name" value="malate_synt_A"/>
    <property type="match status" value="1"/>
</dbReference>
<dbReference type="Gene3D" id="1.20.1220.12">
    <property type="entry name" value="Malate synthase, domain III"/>
    <property type="match status" value="1"/>
</dbReference>
<evidence type="ECO:0000256" key="5">
    <source>
        <dbReference type="ARBA" id="ARBA00022679"/>
    </source>
</evidence>
<evidence type="ECO:0000259" key="9">
    <source>
        <dbReference type="Pfam" id="PF20656"/>
    </source>
</evidence>
<evidence type="ECO:0000313" key="12">
    <source>
        <dbReference type="Proteomes" id="UP001332192"/>
    </source>
</evidence>
<dbReference type="InterPro" id="IPR044856">
    <property type="entry name" value="Malate_synth_C_sf"/>
</dbReference>
<dbReference type="PIRSF" id="PIRSF001363">
    <property type="entry name" value="Malate_synth"/>
    <property type="match status" value="1"/>
</dbReference>
<gene>
    <name evidence="11" type="primary">aceB</name>
    <name evidence="11" type="ORF">U7230_00145</name>
</gene>
<dbReference type="SUPFAM" id="SSF51645">
    <property type="entry name" value="Malate synthase G"/>
    <property type="match status" value="1"/>
</dbReference>
<sequence length="540" mass="59491">MSYQVPDGVELREPPVPGSESVLTPAALAFVAALARTFGQARQELLRRRADRLREVREGKGLDLRAGPAGEWKVASPPSDLVDRRVEITGPTDPKMIINALNSGAQVFMADFEDANAPTWANMVQGQAHLRQAVRRTLSYVAPDGRVYRLGSQPAVLSVRPRGWHLDEPGVWVDGRPVSASLFDFGLFAFHNARELLQRGSGPYFYLPKLEGAAEARLWNEVFEWSEQRLGLPSRSIRATVLIEHVLAALEMEGILYELRDRITGLNLGRWDYIFSFIKTFAHRPDRVLPDRALLTVPSTPFLRTASQLLVHVCHRRGAHAIGGMSAYIPRKDDPDANERALAQVRADKEREAGEGYDGAWVAHPGLVGVVREVFERAFPGPNQLERMSPAPERPEELLAIPDGPVTEAGLAGDIDVALRYLAAWLSGRGAVAIHHLMEDTATAEIARSQLWQWVRHRDFGALYRSARAEQLQRLRAEAGSSPAASGADGGDGGPLRLDEAAQLLDRLVLDPEFVEFLTIPGLAYLRGTHAGIAQERGRG</sequence>
<keyword evidence="5 11" id="KW-0808">Transferase</keyword>
<evidence type="ECO:0000259" key="8">
    <source>
        <dbReference type="Pfam" id="PF01274"/>
    </source>
</evidence>
<dbReference type="InterPro" id="IPR046363">
    <property type="entry name" value="MS_N_TIM-barrel_dom"/>
</dbReference>
<evidence type="ECO:0000259" key="10">
    <source>
        <dbReference type="Pfam" id="PF20659"/>
    </source>
</evidence>
<dbReference type="InterPro" id="IPR048355">
    <property type="entry name" value="MS_C"/>
</dbReference>
<dbReference type="Gene3D" id="3.20.20.360">
    <property type="entry name" value="Malate synthase, domain 3"/>
    <property type="match status" value="1"/>
</dbReference>
<dbReference type="RefSeq" id="WP_324716733.1">
    <property type="nucleotide sequence ID" value="NZ_CP141615.1"/>
</dbReference>
<dbReference type="PANTHER" id="PTHR42902:SF1">
    <property type="entry name" value="MALATE SYNTHASE 1-RELATED"/>
    <property type="match status" value="1"/>
</dbReference>
<feature type="domain" description="Malate synthase TIM barrel" evidence="8">
    <location>
        <begin position="157"/>
        <end position="391"/>
    </location>
</feature>
<feature type="domain" description="Malate synthase N-terminal" evidence="9">
    <location>
        <begin position="8"/>
        <end position="56"/>
    </location>
</feature>
<protein>
    <recommendedName>
        <fullName evidence="2">malate synthase</fullName>
        <ecNumber evidence="2">2.3.3.9</ecNumber>
    </recommendedName>
</protein>
<dbReference type="Pfam" id="PF20659">
    <property type="entry name" value="MS_C"/>
    <property type="match status" value="1"/>
</dbReference>
<feature type="domain" description="Malate synthase C-terminal" evidence="10">
    <location>
        <begin position="407"/>
        <end position="522"/>
    </location>
</feature>
<evidence type="ECO:0000256" key="2">
    <source>
        <dbReference type="ARBA" id="ARBA00012636"/>
    </source>
</evidence>
<dbReference type="GO" id="GO:0004474">
    <property type="term" value="F:malate synthase activity"/>
    <property type="evidence" value="ECO:0007669"/>
    <property type="project" value="UniProtKB-EC"/>
</dbReference>
<organism evidence="11 12">
    <name type="scientific">Carboxydichorda subterranea</name>
    <dbReference type="NCBI Taxonomy" id="3109565"/>
    <lineage>
        <taxon>Bacteria</taxon>
        <taxon>Bacillati</taxon>
        <taxon>Bacillota</taxon>
        <taxon>Limnochordia</taxon>
        <taxon>Limnochordales</taxon>
        <taxon>Geochordaceae</taxon>
        <taxon>Carboxydichorda</taxon>
    </lineage>
</organism>
<dbReference type="EMBL" id="CP141615">
    <property type="protein sequence ID" value="WRP17463.1"/>
    <property type="molecule type" value="Genomic_DNA"/>
</dbReference>
<comment type="similarity">
    <text evidence="1">Belongs to the malate synthase family.</text>
</comment>
<evidence type="ECO:0000256" key="6">
    <source>
        <dbReference type="ARBA" id="ARBA00047918"/>
    </source>
</evidence>
<feature type="region of interest" description="Disordered" evidence="7">
    <location>
        <begin position="475"/>
        <end position="494"/>
    </location>
</feature>
<keyword evidence="11" id="KW-0012">Acyltransferase</keyword>
<keyword evidence="12" id="KW-1185">Reference proteome</keyword>
<dbReference type="Pfam" id="PF01274">
    <property type="entry name" value="MS_TIM-barrel"/>
    <property type="match status" value="1"/>
</dbReference>
<evidence type="ECO:0000256" key="4">
    <source>
        <dbReference type="ARBA" id="ARBA00022532"/>
    </source>
</evidence>
<evidence type="ECO:0000313" key="11">
    <source>
        <dbReference type="EMBL" id="WRP17463.1"/>
    </source>
</evidence>
<keyword evidence="3" id="KW-0329">Glyoxylate bypass</keyword>
<comment type="catalytic activity">
    <reaction evidence="6">
        <text>glyoxylate + acetyl-CoA + H2O = (S)-malate + CoA + H(+)</text>
        <dbReference type="Rhea" id="RHEA:18181"/>
        <dbReference type="ChEBI" id="CHEBI:15377"/>
        <dbReference type="ChEBI" id="CHEBI:15378"/>
        <dbReference type="ChEBI" id="CHEBI:15589"/>
        <dbReference type="ChEBI" id="CHEBI:36655"/>
        <dbReference type="ChEBI" id="CHEBI:57287"/>
        <dbReference type="ChEBI" id="CHEBI:57288"/>
        <dbReference type="EC" id="2.3.3.9"/>
    </reaction>
</comment>
<evidence type="ECO:0000256" key="3">
    <source>
        <dbReference type="ARBA" id="ARBA00022435"/>
    </source>
</evidence>
<reference evidence="11 12" key="1">
    <citation type="journal article" date="2024" name="Front. Microbiol.">
        <title>Novel thermophilic genera Geochorda gen. nov. and Carboxydochorda gen. nov. from the deep terrestrial subsurface reveal the ecophysiological diversity in the class Limnochordia.</title>
        <authorList>
            <person name="Karnachuk O.V."/>
            <person name="Lukina A.P."/>
            <person name="Avakyan M.R."/>
            <person name="Kadnikov V.V."/>
            <person name="Begmatov S."/>
            <person name="Beletsky A.V."/>
            <person name="Vlasova K.G."/>
            <person name="Novikov A.A."/>
            <person name="Shcherbakova V.A."/>
            <person name="Mardanov A.V."/>
            <person name="Ravin N.V."/>
        </authorList>
    </citation>
    <scope>NUCLEOTIDE SEQUENCE [LARGE SCALE GENOMIC DNA]</scope>
    <source>
        <strain evidence="11 12">L945</strain>
    </source>
</reference>
<dbReference type="InterPro" id="IPR001465">
    <property type="entry name" value="Malate_synthase_TIM"/>
</dbReference>
<dbReference type="NCBIfam" id="TIGR01344">
    <property type="entry name" value="malate_syn_A"/>
    <property type="match status" value="1"/>
</dbReference>
<dbReference type="EC" id="2.3.3.9" evidence="2"/>
<dbReference type="Pfam" id="PF20656">
    <property type="entry name" value="MS_N"/>
    <property type="match status" value="1"/>
</dbReference>
<dbReference type="PANTHER" id="PTHR42902">
    <property type="entry name" value="MALATE SYNTHASE"/>
    <property type="match status" value="1"/>
</dbReference>
<evidence type="ECO:0000256" key="7">
    <source>
        <dbReference type="SAM" id="MobiDB-lite"/>
    </source>
</evidence>
<dbReference type="Proteomes" id="UP001332192">
    <property type="component" value="Chromosome"/>
</dbReference>
<proteinExistence type="inferred from homology"/>
<evidence type="ECO:0000256" key="1">
    <source>
        <dbReference type="ARBA" id="ARBA00006394"/>
    </source>
</evidence>
<keyword evidence="4" id="KW-0816">Tricarboxylic acid cycle</keyword>